<feature type="region of interest" description="Disordered" evidence="3">
    <location>
        <begin position="205"/>
        <end position="225"/>
    </location>
</feature>
<feature type="chain" id="PRO_5016358244" evidence="4">
    <location>
        <begin position="29"/>
        <end position="424"/>
    </location>
</feature>
<dbReference type="AlphaFoldDB" id="A0A2Z5Y0P5"/>
<evidence type="ECO:0000313" key="7">
    <source>
        <dbReference type="EMBL" id="BBC60348.1"/>
    </source>
</evidence>
<proteinExistence type="predicted"/>
<evidence type="ECO:0000259" key="6">
    <source>
        <dbReference type="Pfam" id="PF24568"/>
    </source>
</evidence>
<feature type="domain" description="SCP" evidence="5">
    <location>
        <begin position="319"/>
        <end position="417"/>
    </location>
</feature>
<dbReference type="InterPro" id="IPR035940">
    <property type="entry name" value="CAP_sf"/>
</dbReference>
<feature type="signal peptide" evidence="4">
    <location>
        <begin position="1"/>
        <end position="28"/>
    </location>
</feature>
<feature type="compositionally biased region" description="Basic and acidic residues" evidence="3">
    <location>
        <begin position="288"/>
        <end position="304"/>
    </location>
</feature>
<evidence type="ECO:0000256" key="4">
    <source>
        <dbReference type="SAM" id="SignalP"/>
    </source>
</evidence>
<keyword evidence="2" id="KW-0175">Coiled coil</keyword>
<evidence type="ECO:0000313" key="8">
    <source>
        <dbReference type="Proteomes" id="UP000269226"/>
    </source>
</evidence>
<dbReference type="CDD" id="cd05379">
    <property type="entry name" value="CAP_bacterial"/>
    <property type="match status" value="1"/>
</dbReference>
<dbReference type="Pfam" id="PF24568">
    <property type="entry name" value="CC_PcsB"/>
    <property type="match status" value="1"/>
</dbReference>
<dbReference type="Gene3D" id="3.40.33.10">
    <property type="entry name" value="CAP"/>
    <property type="match status" value="1"/>
</dbReference>
<feature type="coiled-coil region" evidence="2">
    <location>
        <begin position="28"/>
        <end position="97"/>
    </location>
</feature>
<dbReference type="EMBL" id="AP018492">
    <property type="protein sequence ID" value="BBC60348.1"/>
    <property type="molecule type" value="Genomic_DNA"/>
</dbReference>
<dbReference type="GeneID" id="57042747"/>
<dbReference type="Pfam" id="PF00188">
    <property type="entry name" value="CAP"/>
    <property type="match status" value="1"/>
</dbReference>
<dbReference type="Proteomes" id="UP000269226">
    <property type="component" value="Chromosome"/>
</dbReference>
<accession>A0A2Z5Y0P5</accession>
<gene>
    <name evidence="7" type="ORF">DAT561_0180</name>
</gene>
<dbReference type="InterPro" id="IPR057309">
    <property type="entry name" value="PcsB_CC"/>
</dbReference>
<protein>
    <submittedName>
        <fullName evidence="7">SCP-like extracellular protein</fullName>
    </submittedName>
</protein>
<dbReference type="InterPro" id="IPR014044">
    <property type="entry name" value="CAP_dom"/>
</dbReference>
<name>A0A2Z5Y0P5_9ENTE</name>
<keyword evidence="1 4" id="KW-0732">Signal</keyword>
<evidence type="ECO:0000256" key="2">
    <source>
        <dbReference type="SAM" id="Coils"/>
    </source>
</evidence>
<evidence type="ECO:0000256" key="1">
    <source>
        <dbReference type="ARBA" id="ARBA00022729"/>
    </source>
</evidence>
<evidence type="ECO:0000256" key="3">
    <source>
        <dbReference type="SAM" id="MobiDB-lite"/>
    </source>
</evidence>
<feature type="region of interest" description="Disordered" evidence="3">
    <location>
        <begin position="238"/>
        <end position="316"/>
    </location>
</feature>
<feature type="compositionally biased region" description="Basic and acidic residues" evidence="3">
    <location>
        <begin position="242"/>
        <end position="252"/>
    </location>
</feature>
<organism evidence="7 8">
    <name type="scientific">Melissococcus plutonius</name>
    <dbReference type="NCBI Taxonomy" id="33970"/>
    <lineage>
        <taxon>Bacteria</taxon>
        <taxon>Bacillati</taxon>
        <taxon>Bacillota</taxon>
        <taxon>Bacilli</taxon>
        <taxon>Lactobacillales</taxon>
        <taxon>Enterococcaceae</taxon>
        <taxon>Melissococcus</taxon>
    </lineage>
</organism>
<sequence>MKKRVLMSCLLVGIIIFSTTTVPAIALAENVDKKIEQKENEISKIKNKKASLVSETATLEASISSIFDKGLKLKKQQSDLELKSKQLNQEINLLNERIKKRSIAIKDQARDVQVNGQSTTFIDAVINAESVSDAIGRVQAISTIMGANNKLITQQKTDKELVEKKQTENIEKIQKLKETKLAMEAEKKNLLAKQSQFDELKASLDSEQATAEKSKSTLNKQKDLDKAAKDKQIHIATAQQAKKKEIANKKVENVNPTKESQEKKQEVPKVVSEPKKTNVEHTNTSNDEQNKPKEPVHEPEKDPKIPTPPPVNDSSDATLQALNALRTSHGLKPVSWDGGLAASAAARAALVEGSNWTIPSDHWSRGDEVIAMMFAPGESVIMAWYNETNMTTSSGSGHRDWEMNPSITRVGFGYSGSTIVGHSA</sequence>
<dbReference type="Gene3D" id="6.10.250.3150">
    <property type="match status" value="1"/>
</dbReference>
<feature type="domain" description="Peptidoglycan hydrolase PcsB coiled-coil" evidence="6">
    <location>
        <begin position="91"/>
        <end position="165"/>
    </location>
</feature>
<reference evidence="7 8" key="1">
    <citation type="submission" date="2018-01" db="EMBL/GenBank/DDBJ databases">
        <title>Whole genome sequence of Melissococcus plutonius DAT561.</title>
        <authorList>
            <person name="Okumura K."/>
            <person name="Takamatsu D."/>
            <person name="Okura M."/>
        </authorList>
    </citation>
    <scope>NUCLEOTIDE SEQUENCE [LARGE SCALE GENOMIC DNA]</scope>
    <source>
        <strain evidence="7 8">DAT561</strain>
    </source>
</reference>
<feature type="compositionally biased region" description="Basic and acidic residues" evidence="3">
    <location>
        <begin position="259"/>
        <end position="279"/>
    </location>
</feature>
<dbReference type="RefSeq" id="WP_014372933.1">
    <property type="nucleotide sequence ID" value="NZ_AP018492.1"/>
</dbReference>
<dbReference type="SUPFAM" id="SSF55797">
    <property type="entry name" value="PR-1-like"/>
    <property type="match status" value="1"/>
</dbReference>
<evidence type="ECO:0000259" key="5">
    <source>
        <dbReference type="Pfam" id="PF00188"/>
    </source>
</evidence>